<evidence type="ECO:0000313" key="5">
    <source>
        <dbReference type="EMBL" id="RTG88535.1"/>
    </source>
</evidence>
<dbReference type="EMBL" id="QMKO01001571">
    <property type="protein sequence ID" value="RTG88532.1"/>
    <property type="molecule type" value="Genomic_DNA"/>
</dbReference>
<gene>
    <name evidence="1" type="ORF">DC041_0012323</name>
    <name evidence="2" type="ORF">DC041_0012326</name>
    <name evidence="3" type="ORF">DC041_0012327</name>
    <name evidence="4" type="ORF">DC041_0012334</name>
    <name evidence="5" type="ORF">DC041_0012335</name>
</gene>
<name>A0A430QLK1_SCHBO</name>
<keyword evidence="6" id="KW-1185">Reference proteome</keyword>
<dbReference type="Proteomes" id="UP000290809">
    <property type="component" value="Unassembled WGS sequence"/>
</dbReference>
<sequence>MYTGTILYRVPECDIIDSCRCPVPQRIPCKSVQWSLDTKIKTPTQTEIPSSIPLNIITPITSTSDYTHTPVKYTLQFNHHISASSPNQLHRPTHISQTHDQVASKHTPRIISIPQINTSTIEAKTISINTLH</sequence>
<evidence type="ECO:0000313" key="2">
    <source>
        <dbReference type="EMBL" id="RTG88530.1"/>
    </source>
</evidence>
<dbReference type="EMBL" id="QMKO01001571">
    <property type="protein sequence ID" value="RTG88535.1"/>
    <property type="molecule type" value="Genomic_DNA"/>
</dbReference>
<reference evidence="1 6" key="1">
    <citation type="journal article" date="2019" name="PLoS Pathog.">
        <title>Genome sequence of the bovine parasite Schistosoma bovis Tanzania.</title>
        <authorList>
            <person name="Oey H."/>
            <person name="Zakrzewski M."/>
            <person name="Gobert G."/>
            <person name="Gravermann K."/>
            <person name="Stoye J."/>
            <person name="Jones M."/>
            <person name="Mcmanus D."/>
            <person name="Krause L."/>
        </authorList>
    </citation>
    <scope>NUCLEOTIDE SEQUENCE [LARGE SCALE GENOMIC DNA]</scope>
    <source>
        <strain evidence="1 6">TAN1997</strain>
    </source>
</reference>
<protein>
    <submittedName>
        <fullName evidence="1">Uncharacterized protein</fullName>
    </submittedName>
</protein>
<evidence type="ECO:0000313" key="1">
    <source>
        <dbReference type="EMBL" id="RTG88526.1"/>
    </source>
</evidence>
<dbReference type="EMBL" id="QMKO01001571">
    <property type="protein sequence ID" value="RTG88530.1"/>
    <property type="molecule type" value="Genomic_DNA"/>
</dbReference>
<evidence type="ECO:0000313" key="6">
    <source>
        <dbReference type="Proteomes" id="UP000290809"/>
    </source>
</evidence>
<dbReference type="EMBL" id="QMKO01001571">
    <property type="protein sequence ID" value="RTG88534.1"/>
    <property type="molecule type" value="Genomic_DNA"/>
</dbReference>
<proteinExistence type="predicted"/>
<evidence type="ECO:0000313" key="4">
    <source>
        <dbReference type="EMBL" id="RTG88534.1"/>
    </source>
</evidence>
<organism evidence="1 6">
    <name type="scientific">Schistosoma bovis</name>
    <name type="common">Blood fluke</name>
    <dbReference type="NCBI Taxonomy" id="6184"/>
    <lineage>
        <taxon>Eukaryota</taxon>
        <taxon>Metazoa</taxon>
        <taxon>Spiralia</taxon>
        <taxon>Lophotrochozoa</taxon>
        <taxon>Platyhelminthes</taxon>
        <taxon>Trematoda</taxon>
        <taxon>Digenea</taxon>
        <taxon>Strigeidida</taxon>
        <taxon>Schistosomatoidea</taxon>
        <taxon>Schistosomatidae</taxon>
        <taxon>Schistosoma</taxon>
    </lineage>
</organism>
<comment type="caution">
    <text evidence="1">The sequence shown here is derived from an EMBL/GenBank/DDBJ whole genome shotgun (WGS) entry which is preliminary data.</text>
</comment>
<dbReference type="EMBL" id="QMKO01001571">
    <property type="protein sequence ID" value="RTG88526.1"/>
    <property type="molecule type" value="Genomic_DNA"/>
</dbReference>
<accession>A0A430QLK1</accession>
<dbReference type="AlphaFoldDB" id="A0A430QLK1"/>
<evidence type="ECO:0000313" key="3">
    <source>
        <dbReference type="EMBL" id="RTG88532.1"/>
    </source>
</evidence>